<dbReference type="GO" id="GO:0005634">
    <property type="term" value="C:nucleus"/>
    <property type="evidence" value="ECO:0007669"/>
    <property type="project" value="InterPro"/>
</dbReference>
<feature type="domain" description="C2H2-type" evidence="8">
    <location>
        <begin position="202"/>
        <end position="229"/>
    </location>
</feature>
<evidence type="ECO:0000256" key="4">
    <source>
        <dbReference type="ARBA" id="ARBA00022833"/>
    </source>
</evidence>
<dbReference type="PANTHER" id="PTHR19818">
    <property type="entry name" value="ZINC FINGER PROTEIN ZIC AND GLI"/>
    <property type="match status" value="1"/>
</dbReference>
<feature type="domain" description="ZAD" evidence="9">
    <location>
        <begin position="10"/>
        <end position="81"/>
    </location>
</feature>
<feature type="binding site" evidence="6">
    <location>
        <position position="54"/>
    </location>
    <ligand>
        <name>Zn(2+)</name>
        <dbReference type="ChEBI" id="CHEBI:29105"/>
    </ligand>
</feature>
<feature type="region of interest" description="Disordered" evidence="7">
    <location>
        <begin position="134"/>
        <end position="165"/>
    </location>
</feature>
<sequence length="322" mass="37995">MSSDLNDYVDKCRCCLENTKGDTYLKITNIIEERFEEFTSSQLISCDKLSRQICMTCNSLLARYSVLKRTFLENQKMLLKLLGKQNRSFNFVKIEEQEDTSIINDDHEQRTDFETTKEADKIDLVEIETSRDIPTSKLKHNNNKRTSNKNSPKTQSTKQTTKPKCKKKIRRLMCEKCSKEFNQIGSFNRHLIVHSSGIVKKFSCDYCGFASHWKSDLGVHLKTHLPKKYRIAFYCDIKECNKFYYNKKTLERHMQSVHLKLPNFKCPLCDKTFSLKFIMSRHMNHVHRNIRPAICDIDKCDAAFPDNNKLKRHKRQVHKIFK</sequence>
<dbReference type="AlphaFoldDB" id="A0A1J1I8Z2"/>
<evidence type="ECO:0000259" key="8">
    <source>
        <dbReference type="PROSITE" id="PS50157"/>
    </source>
</evidence>
<dbReference type="OrthoDB" id="7736123at2759"/>
<feature type="domain" description="C2H2-type" evidence="8">
    <location>
        <begin position="264"/>
        <end position="292"/>
    </location>
</feature>
<dbReference type="Pfam" id="PF00096">
    <property type="entry name" value="zf-C2H2"/>
    <property type="match status" value="1"/>
</dbReference>
<feature type="domain" description="C2H2-type" evidence="8">
    <location>
        <begin position="172"/>
        <end position="195"/>
    </location>
</feature>
<evidence type="ECO:0000256" key="3">
    <source>
        <dbReference type="ARBA" id="ARBA00022771"/>
    </source>
</evidence>
<dbReference type="GO" id="GO:0008270">
    <property type="term" value="F:zinc ion binding"/>
    <property type="evidence" value="ECO:0007669"/>
    <property type="project" value="UniProtKB-UniRule"/>
</dbReference>
<evidence type="ECO:0000256" key="2">
    <source>
        <dbReference type="ARBA" id="ARBA00022737"/>
    </source>
</evidence>
<feature type="binding site" evidence="6">
    <location>
        <position position="15"/>
    </location>
    <ligand>
        <name>Zn(2+)</name>
        <dbReference type="ChEBI" id="CHEBI:29105"/>
    </ligand>
</feature>
<dbReference type="SUPFAM" id="SSF57667">
    <property type="entry name" value="beta-beta-alpha zinc fingers"/>
    <property type="match status" value="3"/>
</dbReference>
<evidence type="ECO:0000256" key="7">
    <source>
        <dbReference type="SAM" id="MobiDB-lite"/>
    </source>
</evidence>
<reference evidence="10 11" key="1">
    <citation type="submission" date="2015-04" db="EMBL/GenBank/DDBJ databases">
        <authorList>
            <person name="Syromyatnikov M.Y."/>
            <person name="Popov V.N."/>
        </authorList>
    </citation>
    <scope>NUCLEOTIDE SEQUENCE [LARGE SCALE GENOMIC DNA]</scope>
</reference>
<dbReference type="GO" id="GO:0000981">
    <property type="term" value="F:DNA-binding transcription factor activity, RNA polymerase II-specific"/>
    <property type="evidence" value="ECO:0007669"/>
    <property type="project" value="TreeGrafter"/>
</dbReference>
<keyword evidence="2" id="KW-0677">Repeat</keyword>
<organism evidence="10 11">
    <name type="scientific">Clunio marinus</name>
    <dbReference type="NCBI Taxonomy" id="568069"/>
    <lineage>
        <taxon>Eukaryota</taxon>
        <taxon>Metazoa</taxon>
        <taxon>Ecdysozoa</taxon>
        <taxon>Arthropoda</taxon>
        <taxon>Hexapoda</taxon>
        <taxon>Insecta</taxon>
        <taxon>Pterygota</taxon>
        <taxon>Neoptera</taxon>
        <taxon>Endopterygota</taxon>
        <taxon>Diptera</taxon>
        <taxon>Nematocera</taxon>
        <taxon>Chironomoidea</taxon>
        <taxon>Chironomidae</taxon>
        <taxon>Clunio</taxon>
    </lineage>
</organism>
<dbReference type="Gene3D" id="3.30.160.60">
    <property type="entry name" value="Classic Zinc Finger"/>
    <property type="match status" value="3"/>
</dbReference>
<name>A0A1J1I8Z2_9DIPT</name>
<dbReference type="InterPro" id="IPR013087">
    <property type="entry name" value="Znf_C2H2_type"/>
</dbReference>
<proteinExistence type="predicted"/>
<dbReference type="InterPro" id="IPR050329">
    <property type="entry name" value="GLI_C2H2-zinc-finger"/>
</dbReference>
<keyword evidence="1 6" id="KW-0479">Metal-binding</keyword>
<dbReference type="EMBL" id="CVRI01000044">
    <property type="protein sequence ID" value="CRK96691.1"/>
    <property type="molecule type" value="Genomic_DNA"/>
</dbReference>
<dbReference type="InterPro" id="IPR012934">
    <property type="entry name" value="Znf_AD"/>
</dbReference>
<protein>
    <submittedName>
        <fullName evidence="10">CLUMA_CG009890, isoform A</fullName>
    </submittedName>
</protein>
<evidence type="ECO:0000313" key="11">
    <source>
        <dbReference type="Proteomes" id="UP000183832"/>
    </source>
</evidence>
<dbReference type="GO" id="GO:0000978">
    <property type="term" value="F:RNA polymerase II cis-regulatory region sequence-specific DNA binding"/>
    <property type="evidence" value="ECO:0007669"/>
    <property type="project" value="TreeGrafter"/>
</dbReference>
<feature type="compositionally biased region" description="Basic residues" evidence="7">
    <location>
        <begin position="137"/>
        <end position="147"/>
    </location>
</feature>
<dbReference type="SMART" id="SM00355">
    <property type="entry name" value="ZnF_C2H2"/>
    <property type="match status" value="5"/>
</dbReference>
<dbReference type="InterPro" id="IPR036236">
    <property type="entry name" value="Znf_C2H2_sf"/>
</dbReference>
<keyword evidence="4 6" id="KW-0862">Zinc</keyword>
<evidence type="ECO:0000256" key="6">
    <source>
        <dbReference type="PROSITE-ProRule" id="PRU01263"/>
    </source>
</evidence>
<feature type="domain" description="C2H2-type" evidence="8">
    <location>
        <begin position="293"/>
        <end position="322"/>
    </location>
</feature>
<keyword evidence="3 5" id="KW-0863">Zinc-finger</keyword>
<feature type="compositionally biased region" description="Low complexity" evidence="7">
    <location>
        <begin position="149"/>
        <end position="160"/>
    </location>
</feature>
<dbReference type="PROSITE" id="PS00028">
    <property type="entry name" value="ZINC_FINGER_C2H2_1"/>
    <property type="match status" value="4"/>
</dbReference>
<dbReference type="PROSITE" id="PS51915">
    <property type="entry name" value="ZAD"/>
    <property type="match status" value="1"/>
</dbReference>
<evidence type="ECO:0000313" key="10">
    <source>
        <dbReference type="EMBL" id="CRK96691.1"/>
    </source>
</evidence>
<evidence type="ECO:0000256" key="1">
    <source>
        <dbReference type="ARBA" id="ARBA00022723"/>
    </source>
</evidence>
<feature type="binding site" evidence="6">
    <location>
        <position position="12"/>
    </location>
    <ligand>
        <name>Zn(2+)</name>
        <dbReference type="ChEBI" id="CHEBI:29105"/>
    </ligand>
</feature>
<feature type="domain" description="C2H2-type" evidence="8">
    <location>
        <begin position="233"/>
        <end position="258"/>
    </location>
</feature>
<evidence type="ECO:0000256" key="5">
    <source>
        <dbReference type="PROSITE-ProRule" id="PRU00042"/>
    </source>
</evidence>
<keyword evidence="11" id="KW-1185">Reference proteome</keyword>
<dbReference type="Proteomes" id="UP000183832">
    <property type="component" value="Unassembled WGS sequence"/>
</dbReference>
<evidence type="ECO:0000259" key="9">
    <source>
        <dbReference type="PROSITE" id="PS51915"/>
    </source>
</evidence>
<dbReference type="GO" id="GO:0045944">
    <property type="term" value="P:positive regulation of transcription by RNA polymerase II"/>
    <property type="evidence" value="ECO:0007669"/>
    <property type="project" value="UniProtKB-ARBA"/>
</dbReference>
<dbReference type="STRING" id="568069.A0A1J1I8Z2"/>
<dbReference type="PANTHER" id="PTHR19818:SF139">
    <property type="entry name" value="PAIR-RULE PROTEIN ODD-PAIRED"/>
    <property type="match status" value="1"/>
</dbReference>
<accession>A0A1J1I8Z2</accession>
<dbReference type="PROSITE" id="PS50157">
    <property type="entry name" value="ZINC_FINGER_C2H2_2"/>
    <property type="match status" value="5"/>
</dbReference>
<gene>
    <name evidence="10" type="ORF">CLUMA_CG009890</name>
</gene>
<feature type="binding site" evidence="6">
    <location>
        <position position="57"/>
    </location>
    <ligand>
        <name>Zn(2+)</name>
        <dbReference type="ChEBI" id="CHEBI:29105"/>
    </ligand>
</feature>